<comment type="caution">
    <text evidence="5">The sequence shown here is derived from an EMBL/GenBank/DDBJ whole genome shotgun (WGS) entry which is preliminary data.</text>
</comment>
<evidence type="ECO:0000259" key="2">
    <source>
        <dbReference type="Pfam" id="PF12331"/>
    </source>
</evidence>
<dbReference type="Proteomes" id="UP000275385">
    <property type="component" value="Unassembled WGS sequence"/>
</dbReference>
<sequence>MDDYSDDGLDDLNDTVLQELENNAIQFTQAQQQSQVFRPPPRPLPPRVSTSHIDLTGFEEDDLDDAVVEDELAKQPTVVAPNAVDRPLPPQQARAFPAVGRPQPAWQQRQQQGQKPQQGVRPGPPQPQASWQQRPQQPSQFNHQQQPRWQQSQRPVPSFNRPAALVDRTAPSQRYPARPVPPQRLGEDYTQPGNATQYNRVQQPSLPGGRPILQHPAQASQVARVIAGPGATSGAGDPTEIIAQLQAQISALASEVTSAKGEASIVRSKFEKALSTHEQEVARLKRQNAEQLAKQEQTVQAALAAKENATTELEFARQDLEATLGRTKSKRKDGKTGKDILSTTPKKKTKWTVGDGFDDVELLPSPGRAKRKESGGGVAGPFSALERTPTKGKRKRPAVDSPAMALEVHEDTPMPDAPEVAAIGLKATGGKKAGALEKEPFKSRSDVLMPFDFLKLILDHSPAHGQPLTFDLFSRYAFPSDPNHSLAAIILDKLPELGQGRDRLPEQQAVHLLVDFCELVLDMWSQCLNEKYFTPVHDIASLVSFALQLNTMAIVPHIIPGLLPLLQTTCILIALPRFESPDGDLSTHLNGSLRQLSTEINVTQSLSLLYLAALASVGPSPGYHTPVDESGTDGNSSPFRTQKEFWKHIQLEFVLIMLSPKQPEEDFLGMLSLLCTSVLPDSIGPIPNPSLELLPPQLRQDDQSLEFAARSLINRISGYLPNPPNWAPRNSVKQCRVQLAILRTLLAFARSPFGALQMAASAYLIPRMVVVLCWAIDKLYDMDVPPSLLQWKLNGVQNGRDEESELGKGNGDPDATQDAASFKTRHGDMTTLLNQLIAQITALLHYLITDPRTANVVNLPAKLAASHGGAYRYQITLARLTFAEEDLVLEAGIDSRTVELAHELLELAVTPDEGEGVAEVFVPQP</sequence>
<feature type="compositionally biased region" description="Polar residues" evidence="1">
    <location>
        <begin position="191"/>
        <end position="205"/>
    </location>
</feature>
<feature type="compositionally biased region" description="Low complexity" evidence="1">
    <location>
        <begin position="100"/>
        <end position="121"/>
    </location>
</feature>
<proteinExistence type="predicted"/>
<dbReference type="Pfam" id="PF12331">
    <property type="entry name" value="Rad26-like_helical_rpts"/>
    <property type="match status" value="1"/>
</dbReference>
<dbReference type="InterPro" id="IPR048380">
    <property type="entry name" value="Rad26-like_N"/>
</dbReference>
<feature type="region of interest" description="Disordered" evidence="1">
    <location>
        <begin position="28"/>
        <end position="52"/>
    </location>
</feature>
<feature type="region of interest" description="Disordered" evidence="1">
    <location>
        <begin position="800"/>
        <end position="819"/>
    </location>
</feature>
<feature type="region of interest" description="Disordered" evidence="1">
    <location>
        <begin position="324"/>
        <end position="348"/>
    </location>
</feature>
<protein>
    <recommendedName>
        <fullName evidence="7">DNA repair protein Rad26</fullName>
    </recommendedName>
</protein>
<dbReference type="InterPro" id="IPR048379">
    <property type="entry name" value="Rad26-like_C"/>
</dbReference>
<evidence type="ECO:0000256" key="1">
    <source>
        <dbReference type="SAM" id="MobiDB-lite"/>
    </source>
</evidence>
<evidence type="ECO:0008006" key="7">
    <source>
        <dbReference type="Google" id="ProtNLM"/>
    </source>
</evidence>
<evidence type="ECO:0000259" key="4">
    <source>
        <dbReference type="Pfam" id="PF21048"/>
    </source>
</evidence>
<evidence type="ECO:0000313" key="6">
    <source>
        <dbReference type="Proteomes" id="UP000275385"/>
    </source>
</evidence>
<organism evidence="5 6">
    <name type="scientific">Coniochaeta pulveracea</name>
    <dbReference type="NCBI Taxonomy" id="177199"/>
    <lineage>
        <taxon>Eukaryota</taxon>
        <taxon>Fungi</taxon>
        <taxon>Dikarya</taxon>
        <taxon>Ascomycota</taxon>
        <taxon>Pezizomycotina</taxon>
        <taxon>Sordariomycetes</taxon>
        <taxon>Sordariomycetidae</taxon>
        <taxon>Coniochaetales</taxon>
        <taxon>Coniochaetaceae</taxon>
        <taxon>Coniochaeta</taxon>
    </lineage>
</organism>
<dbReference type="STRING" id="177199.A0A420XW09"/>
<feature type="domain" description="Rad26-like helical repeats" evidence="2">
    <location>
        <begin position="565"/>
        <end position="848"/>
    </location>
</feature>
<evidence type="ECO:0000259" key="3">
    <source>
        <dbReference type="Pfam" id="PF21046"/>
    </source>
</evidence>
<feature type="region of interest" description="Disordered" evidence="1">
    <location>
        <begin position="73"/>
        <end position="209"/>
    </location>
</feature>
<feature type="domain" description="Rad26-like C-terminal" evidence="3">
    <location>
        <begin position="858"/>
        <end position="921"/>
    </location>
</feature>
<feature type="compositionally biased region" description="Low complexity" evidence="1">
    <location>
        <begin position="128"/>
        <end position="158"/>
    </location>
</feature>
<evidence type="ECO:0000313" key="5">
    <source>
        <dbReference type="EMBL" id="RKU39863.1"/>
    </source>
</evidence>
<reference evidence="5 6" key="1">
    <citation type="submission" date="2018-08" db="EMBL/GenBank/DDBJ databases">
        <title>Draft genome of the lignicolous fungus Coniochaeta pulveracea.</title>
        <authorList>
            <person name="Borstlap C.J."/>
            <person name="De Witt R.N."/>
            <person name="Botha A."/>
            <person name="Volschenk H."/>
        </authorList>
    </citation>
    <scope>NUCLEOTIDE SEQUENCE [LARGE SCALE GENOMIC DNA]</scope>
    <source>
        <strain evidence="5 6">CAB683</strain>
    </source>
</reference>
<dbReference type="Pfam" id="PF21048">
    <property type="entry name" value="Rad26-like_N"/>
    <property type="match status" value="1"/>
</dbReference>
<dbReference type="OrthoDB" id="5245063at2759"/>
<dbReference type="Pfam" id="PF21046">
    <property type="entry name" value="Rad26-like_C"/>
    <property type="match status" value="1"/>
</dbReference>
<dbReference type="EMBL" id="QVQW01000139">
    <property type="protein sequence ID" value="RKU39863.1"/>
    <property type="molecule type" value="Genomic_DNA"/>
</dbReference>
<gene>
    <name evidence="5" type="ORF">DL546_000565</name>
</gene>
<feature type="region of interest" description="Disordered" evidence="1">
    <location>
        <begin position="362"/>
        <end position="401"/>
    </location>
</feature>
<accession>A0A420XW09</accession>
<dbReference type="AlphaFoldDB" id="A0A420XW09"/>
<keyword evidence="6" id="KW-1185">Reference proteome</keyword>
<dbReference type="InterPro" id="IPR022093">
    <property type="entry name" value="Rad26-like_helical"/>
</dbReference>
<feature type="domain" description="Rad26-like N-terminal" evidence="4">
    <location>
        <begin position="453"/>
        <end position="498"/>
    </location>
</feature>
<name>A0A420XW09_9PEZI</name>